<evidence type="ECO:0000313" key="3">
    <source>
        <dbReference type="EMBL" id="CAI4032528.1"/>
    </source>
</evidence>
<dbReference type="RefSeq" id="WP_289269250.1">
    <property type="nucleotide sequence ID" value="NZ_OX365700.1"/>
</dbReference>
<accession>A0AA86N0K0</accession>
<dbReference type="AlphaFoldDB" id="A0AA86N0K0"/>
<protein>
    <submittedName>
        <fullName evidence="3">General secretion pathway protein G</fullName>
    </submittedName>
</protein>
<keyword evidence="1" id="KW-0488">Methylation</keyword>
<sequence>MKDSGVTLLELLVTVTILSVLASVAVPLHRVSVKRGKELELRQHLRVMRAAIDLFKTEWNREGDTLLGVQCIKNKLTCRDVSGPYGYPKSLRALLGVELTSQEATVKGVAVRRYLRAIPVDPLTGKNEWRLRCYQDPPTADSWCGTDIYDVSTKSEEVALDGTKYKDW</sequence>
<dbReference type="Proteomes" id="UP001179121">
    <property type="component" value="Chromosome"/>
</dbReference>
<dbReference type="PROSITE" id="PS00409">
    <property type="entry name" value="PROKAR_NTER_METHYL"/>
    <property type="match status" value="1"/>
</dbReference>
<dbReference type="PRINTS" id="PR00813">
    <property type="entry name" value="BCTERIALGSPG"/>
</dbReference>
<feature type="transmembrane region" description="Helical" evidence="2">
    <location>
        <begin position="6"/>
        <end position="28"/>
    </location>
</feature>
<dbReference type="InterPro" id="IPR045584">
    <property type="entry name" value="Pilin-like"/>
</dbReference>
<dbReference type="Pfam" id="PF07963">
    <property type="entry name" value="N_methyl"/>
    <property type="match status" value="1"/>
</dbReference>
<dbReference type="NCBIfam" id="TIGR02532">
    <property type="entry name" value="IV_pilin_GFxxxE"/>
    <property type="match status" value="1"/>
</dbReference>
<keyword evidence="2" id="KW-1133">Transmembrane helix</keyword>
<dbReference type="SUPFAM" id="SSF54523">
    <property type="entry name" value="Pili subunits"/>
    <property type="match status" value="1"/>
</dbReference>
<dbReference type="GO" id="GO:0015627">
    <property type="term" value="C:type II protein secretion system complex"/>
    <property type="evidence" value="ECO:0007669"/>
    <property type="project" value="InterPro"/>
</dbReference>
<gene>
    <name evidence="3" type="ORF">DNFV4_02958</name>
</gene>
<keyword evidence="2" id="KW-0472">Membrane</keyword>
<organism evidence="3 4">
    <name type="scientific">Nitrospira tepida</name>
    <dbReference type="NCBI Taxonomy" id="2973512"/>
    <lineage>
        <taxon>Bacteria</taxon>
        <taxon>Pseudomonadati</taxon>
        <taxon>Nitrospirota</taxon>
        <taxon>Nitrospiria</taxon>
        <taxon>Nitrospirales</taxon>
        <taxon>Nitrospiraceae</taxon>
        <taxon>Nitrospira</taxon>
    </lineage>
</organism>
<dbReference type="Gene3D" id="3.30.700.10">
    <property type="entry name" value="Glycoprotein, Type 4 Pilin"/>
    <property type="match status" value="1"/>
</dbReference>
<keyword evidence="4" id="KW-1185">Reference proteome</keyword>
<evidence type="ECO:0000256" key="2">
    <source>
        <dbReference type="SAM" id="Phobius"/>
    </source>
</evidence>
<proteinExistence type="predicted"/>
<dbReference type="KEGG" id="nti:DNFV4_02958"/>
<keyword evidence="2" id="KW-0812">Transmembrane</keyword>
<dbReference type="GO" id="GO:0015628">
    <property type="term" value="P:protein secretion by the type II secretion system"/>
    <property type="evidence" value="ECO:0007669"/>
    <property type="project" value="InterPro"/>
</dbReference>
<reference evidence="3" key="1">
    <citation type="submission" date="2022-10" db="EMBL/GenBank/DDBJ databases">
        <authorList>
            <person name="Koch H."/>
        </authorList>
    </citation>
    <scope>NUCLEOTIDE SEQUENCE</scope>
    <source>
        <strain evidence="3">DNF</strain>
    </source>
</reference>
<dbReference type="InterPro" id="IPR012902">
    <property type="entry name" value="N_methyl_site"/>
</dbReference>
<name>A0AA86N0K0_9BACT</name>
<evidence type="ECO:0000256" key="1">
    <source>
        <dbReference type="ARBA" id="ARBA00022481"/>
    </source>
</evidence>
<dbReference type="EMBL" id="OX365700">
    <property type="protein sequence ID" value="CAI4032528.1"/>
    <property type="molecule type" value="Genomic_DNA"/>
</dbReference>
<evidence type="ECO:0000313" key="4">
    <source>
        <dbReference type="Proteomes" id="UP001179121"/>
    </source>
</evidence>
<dbReference type="InterPro" id="IPR000983">
    <property type="entry name" value="Bac_GSPG_pilin"/>
</dbReference>